<feature type="region of interest" description="Disordered" evidence="7">
    <location>
        <begin position="598"/>
        <end position="717"/>
    </location>
</feature>
<feature type="repeat" description="ANK" evidence="5">
    <location>
        <begin position="910"/>
        <end position="943"/>
    </location>
</feature>
<evidence type="ECO:0000313" key="8">
    <source>
        <dbReference type="EMBL" id="GLD49883.1"/>
    </source>
</evidence>
<feature type="compositionally biased region" description="Low complexity" evidence="7">
    <location>
        <begin position="183"/>
        <end position="199"/>
    </location>
</feature>
<dbReference type="SMART" id="SM00248">
    <property type="entry name" value="ANK"/>
    <property type="match status" value="5"/>
</dbReference>
<dbReference type="GO" id="GO:0005856">
    <property type="term" value="C:cytoskeleton"/>
    <property type="evidence" value="ECO:0007669"/>
    <property type="project" value="TreeGrafter"/>
</dbReference>
<proteinExistence type="predicted"/>
<feature type="region of interest" description="Disordered" evidence="7">
    <location>
        <begin position="1"/>
        <end position="35"/>
    </location>
</feature>
<dbReference type="PANTHER" id="PTHR24168:SF23">
    <property type="entry name" value="KN MOTIF AND ANKYRIN REPEAT DOMAIN-CONTAINING PROTEIN 3"/>
    <property type="match status" value="1"/>
</dbReference>
<keyword evidence="1" id="KW-0597">Phosphoprotein</keyword>
<feature type="region of interest" description="Disordered" evidence="7">
    <location>
        <begin position="57"/>
        <end position="224"/>
    </location>
</feature>
<feature type="repeat" description="ANK" evidence="5">
    <location>
        <begin position="877"/>
        <end position="909"/>
    </location>
</feature>
<accession>A0AAD3M9K4</accession>
<dbReference type="InterPro" id="IPR047184">
    <property type="entry name" value="KANK1-4"/>
</dbReference>
<gene>
    <name evidence="8" type="ORF">AKAME5_002766300</name>
</gene>
<dbReference type="PROSITE" id="PS50088">
    <property type="entry name" value="ANK_REPEAT"/>
    <property type="match status" value="3"/>
</dbReference>
<feature type="repeat" description="ANK" evidence="5">
    <location>
        <begin position="805"/>
        <end position="830"/>
    </location>
</feature>
<feature type="compositionally biased region" description="Acidic residues" evidence="7">
    <location>
        <begin position="674"/>
        <end position="695"/>
    </location>
</feature>
<evidence type="ECO:0000313" key="9">
    <source>
        <dbReference type="Proteomes" id="UP001279410"/>
    </source>
</evidence>
<keyword evidence="2" id="KW-0677">Repeat</keyword>
<feature type="compositionally biased region" description="Polar residues" evidence="7">
    <location>
        <begin position="975"/>
        <end position="989"/>
    </location>
</feature>
<dbReference type="PROSITE" id="PS50297">
    <property type="entry name" value="ANK_REP_REGION"/>
    <property type="match status" value="3"/>
</dbReference>
<evidence type="ECO:0000256" key="2">
    <source>
        <dbReference type="ARBA" id="ARBA00022737"/>
    </source>
</evidence>
<evidence type="ECO:0000256" key="3">
    <source>
        <dbReference type="ARBA" id="ARBA00023043"/>
    </source>
</evidence>
<reference evidence="8" key="1">
    <citation type="submission" date="2022-08" db="EMBL/GenBank/DDBJ databases">
        <title>Genome sequencing of akame (Lates japonicus).</title>
        <authorList>
            <person name="Hashiguchi Y."/>
            <person name="Takahashi H."/>
        </authorList>
    </citation>
    <scope>NUCLEOTIDE SEQUENCE</scope>
    <source>
        <strain evidence="8">Kochi</strain>
    </source>
</reference>
<feature type="compositionally biased region" description="Basic and acidic residues" evidence="7">
    <location>
        <begin position="151"/>
        <end position="165"/>
    </location>
</feature>
<dbReference type="AlphaFoldDB" id="A0AAD3M9K4"/>
<keyword evidence="4 6" id="KW-0175">Coiled coil</keyword>
<dbReference type="GO" id="GO:0005737">
    <property type="term" value="C:cytoplasm"/>
    <property type="evidence" value="ECO:0007669"/>
    <property type="project" value="TreeGrafter"/>
</dbReference>
<name>A0AAD3M9K4_LATJO</name>
<keyword evidence="9" id="KW-1185">Reference proteome</keyword>
<dbReference type="Pfam" id="PF12796">
    <property type="entry name" value="Ank_2"/>
    <property type="match status" value="2"/>
</dbReference>
<keyword evidence="3 5" id="KW-0040">ANK repeat</keyword>
<sequence>MTQSVQVNSKLPDLGSPFMYSSQEEADQPGSYSVQTPYGFQLDLDFLKYVEEIESGHNLRRAPVSSRRLGRGVRLSQRSPSVGGRTSGWTSTESLASPASEDGRAPPPPPPRNRLGSAPCEGLSLSPVTLLTGPPLSAGAKVPPPPPQRNPRVERTLLETSRRLQQEQTHQHHNGGRFQLADPPKQLLPSPSTQPLQSSWTKPSPQTSGRSTPAAGTAVTPIPPSQLQTVREQMATALKQLKEMEERVKGVPALEKEVAKLRAEKDMLLLALQEKKVAMEAAQQKQQSTESSTQTTETLQTQSDHRILSRLTSPTSPGVKGLGKSSELKRLAEKFEVKEEKTPELISKVLVKPPEKVSVVEKKSVAVGDDVPMDSVVFYYSQGVKDASEGTKVNVCEKGMGTETPLVHEEGVQTRVETEEAEVWVMESLLGLTSEAQREIDTLQDTIKFQQETIVALEDQLSVADKDLGTLRAQMEEKTSKVTFEKGVLAKPDTTNAQVETLTNVLKHAAVMCRPEVTDACVGEILAADQIERGTQTDALQQPEEPAPVALVSTGCQWENLCEEKTEEQKVTVPKKRQLTIAEYKVCPEEEVVCTAEKNEEGQKTVPSSTKTETGMLKSIMKRKDGSNSGENRTSGKKSLQFVGILNGGYESTSSEEEEEEEEEEDGSSSGESGEGECLDSTEEDEAALEEETSEEERNVNLDESDTDEETLRAGSYSSDAVKEKFELSSKMREACLILKNHLNDDIKTLKSKEVLSSTHTVQLEWFRISSAKMAQPSRVSDYLMAFSEVSSVLLEHVVNMTDGNGNTALHYSVSHSNFGVVGLLLDTGVCSVDKQNKAGYTAIMLAALSTVKEEEDMAVVKKLFSQGNVNAKASQAGQTALMLAVSHGRQEMVRALLECGADVNVQDDEGSTALMCASEHGRAEIVKLLLEQPGCDISIMDNDGSNALSIALEASHNDTAVLLYAHMNYAKTQTAVGSPKAQQRSPTSPHKPWPTD</sequence>
<dbReference type="PANTHER" id="PTHR24168">
    <property type="entry name" value="KN MOTIF AND ANKYRIN REPEAT DOMAIN-CONTAINING"/>
    <property type="match status" value="1"/>
</dbReference>
<dbReference type="InterPro" id="IPR002110">
    <property type="entry name" value="Ankyrin_rpt"/>
</dbReference>
<evidence type="ECO:0000256" key="4">
    <source>
        <dbReference type="ARBA" id="ARBA00023054"/>
    </source>
</evidence>
<feature type="compositionally biased region" description="Acidic residues" evidence="7">
    <location>
        <begin position="654"/>
        <end position="667"/>
    </location>
</feature>
<dbReference type="Proteomes" id="UP001279410">
    <property type="component" value="Unassembled WGS sequence"/>
</dbReference>
<feature type="compositionally biased region" description="Low complexity" evidence="7">
    <location>
        <begin position="283"/>
        <end position="302"/>
    </location>
</feature>
<feature type="coiled-coil region" evidence="6">
    <location>
        <begin position="433"/>
        <end position="460"/>
    </location>
</feature>
<dbReference type="InterPro" id="IPR036770">
    <property type="entry name" value="Ankyrin_rpt-contain_sf"/>
</dbReference>
<feature type="compositionally biased region" description="Low complexity" evidence="7">
    <location>
        <begin position="64"/>
        <end position="79"/>
    </location>
</feature>
<dbReference type="FunFam" id="1.25.40.20:FF:000017">
    <property type="entry name" value="KN motif and ankyrin repeat domain-containing protein 1"/>
    <property type="match status" value="1"/>
</dbReference>
<evidence type="ECO:0000256" key="7">
    <source>
        <dbReference type="SAM" id="MobiDB-lite"/>
    </source>
</evidence>
<dbReference type="GO" id="GO:0030837">
    <property type="term" value="P:negative regulation of actin filament polymerization"/>
    <property type="evidence" value="ECO:0007669"/>
    <property type="project" value="InterPro"/>
</dbReference>
<organism evidence="8 9">
    <name type="scientific">Lates japonicus</name>
    <name type="common">Japanese lates</name>
    <dbReference type="NCBI Taxonomy" id="270547"/>
    <lineage>
        <taxon>Eukaryota</taxon>
        <taxon>Metazoa</taxon>
        <taxon>Chordata</taxon>
        <taxon>Craniata</taxon>
        <taxon>Vertebrata</taxon>
        <taxon>Euteleostomi</taxon>
        <taxon>Actinopterygii</taxon>
        <taxon>Neopterygii</taxon>
        <taxon>Teleostei</taxon>
        <taxon>Neoteleostei</taxon>
        <taxon>Acanthomorphata</taxon>
        <taxon>Carangaria</taxon>
        <taxon>Carangaria incertae sedis</taxon>
        <taxon>Centropomidae</taxon>
        <taxon>Lates</taxon>
    </lineage>
</organism>
<dbReference type="Gene3D" id="1.25.40.20">
    <property type="entry name" value="Ankyrin repeat-containing domain"/>
    <property type="match status" value="1"/>
</dbReference>
<comment type="caution">
    <text evidence="8">The sequence shown here is derived from an EMBL/GenBank/DDBJ whole genome shotgun (WGS) entry which is preliminary data.</text>
</comment>
<evidence type="ECO:0000256" key="1">
    <source>
        <dbReference type="ARBA" id="ARBA00022553"/>
    </source>
</evidence>
<protein>
    <submittedName>
        <fullName evidence="8">KN motif and ankyrin repeat domain-containing protein 3</fullName>
    </submittedName>
</protein>
<feature type="compositionally biased region" description="Polar residues" evidence="7">
    <location>
        <begin position="200"/>
        <end position="211"/>
    </location>
</feature>
<evidence type="ECO:0000256" key="5">
    <source>
        <dbReference type="PROSITE-ProRule" id="PRU00023"/>
    </source>
</evidence>
<dbReference type="InterPro" id="IPR021939">
    <property type="entry name" value="KN_motif"/>
</dbReference>
<feature type="region of interest" description="Disordered" evidence="7">
    <location>
        <begin position="281"/>
        <end position="305"/>
    </location>
</feature>
<evidence type="ECO:0000256" key="6">
    <source>
        <dbReference type="SAM" id="Coils"/>
    </source>
</evidence>
<feature type="region of interest" description="Disordered" evidence="7">
    <location>
        <begin position="975"/>
        <end position="997"/>
    </location>
</feature>
<dbReference type="SUPFAM" id="SSF48403">
    <property type="entry name" value="Ankyrin repeat"/>
    <property type="match status" value="1"/>
</dbReference>
<dbReference type="EMBL" id="BRZM01003569">
    <property type="protein sequence ID" value="GLD49883.1"/>
    <property type="molecule type" value="Genomic_DNA"/>
</dbReference>
<feature type="compositionally biased region" description="Polar residues" evidence="7">
    <location>
        <begin position="87"/>
        <end position="97"/>
    </location>
</feature>
<dbReference type="Pfam" id="PF12075">
    <property type="entry name" value="KN_motif"/>
    <property type="match status" value="1"/>
</dbReference>